<dbReference type="Proteomes" id="UP000289738">
    <property type="component" value="Chromosome A08"/>
</dbReference>
<protein>
    <submittedName>
        <fullName evidence="1">Uncharacterized protein</fullName>
    </submittedName>
</protein>
<keyword evidence="2" id="KW-1185">Reference proteome</keyword>
<proteinExistence type="predicted"/>
<dbReference type="EMBL" id="SDMP01000008">
    <property type="protein sequence ID" value="RYR44070.1"/>
    <property type="molecule type" value="Genomic_DNA"/>
</dbReference>
<evidence type="ECO:0000313" key="1">
    <source>
        <dbReference type="EMBL" id="RYR44070.1"/>
    </source>
</evidence>
<accession>A0A445BZ86</accession>
<organism evidence="1 2">
    <name type="scientific">Arachis hypogaea</name>
    <name type="common">Peanut</name>
    <dbReference type="NCBI Taxonomy" id="3818"/>
    <lineage>
        <taxon>Eukaryota</taxon>
        <taxon>Viridiplantae</taxon>
        <taxon>Streptophyta</taxon>
        <taxon>Embryophyta</taxon>
        <taxon>Tracheophyta</taxon>
        <taxon>Spermatophyta</taxon>
        <taxon>Magnoliopsida</taxon>
        <taxon>eudicotyledons</taxon>
        <taxon>Gunneridae</taxon>
        <taxon>Pentapetalae</taxon>
        <taxon>rosids</taxon>
        <taxon>fabids</taxon>
        <taxon>Fabales</taxon>
        <taxon>Fabaceae</taxon>
        <taxon>Papilionoideae</taxon>
        <taxon>50 kb inversion clade</taxon>
        <taxon>dalbergioids sensu lato</taxon>
        <taxon>Dalbergieae</taxon>
        <taxon>Pterocarpus clade</taxon>
        <taxon>Arachis</taxon>
    </lineage>
</organism>
<name>A0A445BZ86_ARAHY</name>
<sequence>MTSSLAADTAVPEVGEKFIWDKTYDAMIRKIFGHWMARRLQRMMCNHFIIWLHTNIKKTLYVHWETDEGFRYCRLTSIANRASASSLKYTGRSATFMKIKARLESYTQRLEAATQQSQHTGEDSNKSANSVVNPYMVWRDTAFEPYKNRVYGLGSFFTNNLCISILRASSASITIPVEVEDSIDLRFSSCINLKRGIMRSSHAC</sequence>
<gene>
    <name evidence="1" type="ORF">Ahy_A08g040442</name>
</gene>
<reference evidence="1 2" key="1">
    <citation type="submission" date="2019-01" db="EMBL/GenBank/DDBJ databases">
        <title>Sequencing of cultivated peanut Arachis hypogaea provides insights into genome evolution and oil improvement.</title>
        <authorList>
            <person name="Chen X."/>
        </authorList>
    </citation>
    <scope>NUCLEOTIDE SEQUENCE [LARGE SCALE GENOMIC DNA]</scope>
    <source>
        <strain evidence="2">cv. Fuhuasheng</strain>
        <tissue evidence="1">Leaves</tissue>
    </source>
</reference>
<comment type="caution">
    <text evidence="1">The sequence shown here is derived from an EMBL/GenBank/DDBJ whole genome shotgun (WGS) entry which is preliminary data.</text>
</comment>
<evidence type="ECO:0000313" key="2">
    <source>
        <dbReference type="Proteomes" id="UP000289738"/>
    </source>
</evidence>
<dbReference type="AlphaFoldDB" id="A0A445BZ86"/>